<evidence type="ECO:0000256" key="1">
    <source>
        <dbReference type="SAM" id="Phobius"/>
    </source>
</evidence>
<evidence type="ECO:0000313" key="2">
    <source>
        <dbReference type="EMBL" id="TDR80150.1"/>
    </source>
</evidence>
<reference evidence="2 3" key="1">
    <citation type="submission" date="2019-03" db="EMBL/GenBank/DDBJ databases">
        <title>Genomic Encyclopedia of Type Strains, Phase III (KMG-III): the genomes of soil and plant-associated and newly described type strains.</title>
        <authorList>
            <person name="Whitman W."/>
        </authorList>
    </citation>
    <scope>NUCLEOTIDE SEQUENCE [LARGE SCALE GENOMIC DNA]</scope>
    <source>
        <strain evidence="2 3">CECT 8976</strain>
    </source>
</reference>
<gene>
    <name evidence="2" type="ORF">DFP86_1053</name>
</gene>
<accession>A0A4R7B653</accession>
<organism evidence="2 3">
    <name type="scientific">Paludibacterium purpuratum</name>
    <dbReference type="NCBI Taxonomy" id="1144873"/>
    <lineage>
        <taxon>Bacteria</taxon>
        <taxon>Pseudomonadati</taxon>
        <taxon>Pseudomonadota</taxon>
        <taxon>Betaproteobacteria</taxon>
        <taxon>Neisseriales</taxon>
        <taxon>Chromobacteriaceae</taxon>
        <taxon>Paludibacterium</taxon>
    </lineage>
</organism>
<dbReference type="Proteomes" id="UP000295611">
    <property type="component" value="Unassembled WGS sequence"/>
</dbReference>
<keyword evidence="3" id="KW-1185">Reference proteome</keyword>
<keyword evidence="1" id="KW-1133">Transmembrane helix</keyword>
<protein>
    <submittedName>
        <fullName evidence="2">Uncharacterized protein</fullName>
    </submittedName>
</protein>
<keyword evidence="1" id="KW-0472">Membrane</keyword>
<sequence length="88" mass="9789">MTCGSLLYFCPGNVAAGDGAVVVFTTLYRRCGYFVVNWQQTMISAKFIKINVLHAFVAILSCGKVMSPMSILYFSNGRFIFRSQTTEV</sequence>
<comment type="caution">
    <text evidence="2">The sequence shown here is derived from an EMBL/GenBank/DDBJ whole genome shotgun (WGS) entry which is preliminary data.</text>
</comment>
<proteinExistence type="predicted"/>
<keyword evidence="1" id="KW-0812">Transmembrane</keyword>
<dbReference type="AlphaFoldDB" id="A0A4R7B653"/>
<dbReference type="EMBL" id="SNZP01000005">
    <property type="protein sequence ID" value="TDR80150.1"/>
    <property type="molecule type" value="Genomic_DNA"/>
</dbReference>
<name>A0A4R7B653_9NEIS</name>
<evidence type="ECO:0000313" key="3">
    <source>
        <dbReference type="Proteomes" id="UP000295611"/>
    </source>
</evidence>
<dbReference type="RefSeq" id="WP_133679509.1">
    <property type="nucleotide sequence ID" value="NZ_SNZP01000005.1"/>
</dbReference>
<feature type="transmembrane region" description="Helical" evidence="1">
    <location>
        <begin position="52"/>
        <end position="74"/>
    </location>
</feature>